<feature type="region of interest" description="Disordered" evidence="1">
    <location>
        <begin position="27"/>
        <end position="82"/>
    </location>
</feature>
<evidence type="ECO:0000313" key="5">
    <source>
        <dbReference type="Proteomes" id="UP000636800"/>
    </source>
</evidence>
<dbReference type="Proteomes" id="UP000636800">
    <property type="component" value="Chromosome 12"/>
</dbReference>
<organism evidence="2 5">
    <name type="scientific">Vanilla planifolia</name>
    <name type="common">Vanilla</name>
    <dbReference type="NCBI Taxonomy" id="51239"/>
    <lineage>
        <taxon>Eukaryota</taxon>
        <taxon>Viridiplantae</taxon>
        <taxon>Streptophyta</taxon>
        <taxon>Embryophyta</taxon>
        <taxon>Tracheophyta</taxon>
        <taxon>Spermatophyta</taxon>
        <taxon>Magnoliopsida</taxon>
        <taxon>Liliopsida</taxon>
        <taxon>Asparagales</taxon>
        <taxon>Orchidaceae</taxon>
        <taxon>Vanilloideae</taxon>
        <taxon>Vanilleae</taxon>
        <taxon>Vanilla</taxon>
    </lineage>
</organism>
<evidence type="ECO:0000313" key="4">
    <source>
        <dbReference type="EMBL" id="KAG0460162.1"/>
    </source>
</evidence>
<evidence type="ECO:0000256" key="1">
    <source>
        <dbReference type="SAM" id="MobiDB-lite"/>
    </source>
</evidence>
<keyword evidence="5" id="KW-1185">Reference proteome</keyword>
<gene>
    <name evidence="3" type="ORF">HPP92_023264</name>
    <name evidence="4" type="ORF">HPP92_023290</name>
    <name evidence="2" type="ORF">HPP92_023588</name>
</gene>
<name>A0A835PU29_VANPL</name>
<evidence type="ECO:0000313" key="3">
    <source>
        <dbReference type="EMBL" id="KAG0460136.1"/>
    </source>
</evidence>
<reference evidence="5 6" key="1">
    <citation type="journal article" date="2020" name="Nat. Food">
        <title>A phased Vanilla planifolia genome enables genetic improvement of flavour and production.</title>
        <authorList>
            <person name="Hasing T."/>
            <person name="Tang H."/>
            <person name="Brym M."/>
            <person name="Khazi F."/>
            <person name="Huang T."/>
            <person name="Chambers A.H."/>
        </authorList>
    </citation>
    <scope>NUCLEOTIDE SEQUENCE [LARGE SCALE GENOMIC DNA]</scope>
    <source>
        <tissue evidence="2">Leaf</tissue>
    </source>
</reference>
<dbReference type="EMBL" id="JADCNL010000012">
    <property type="protein sequence ID" value="KAG0458431.1"/>
    <property type="molecule type" value="Genomic_DNA"/>
</dbReference>
<feature type="compositionally biased region" description="Basic and acidic residues" evidence="1">
    <location>
        <begin position="27"/>
        <end position="38"/>
    </location>
</feature>
<dbReference type="PANTHER" id="PTHR34570:SF12">
    <property type="entry name" value="EXPRESSED PROTEIN"/>
    <property type="match status" value="1"/>
</dbReference>
<accession>A0A835PU29</accession>
<proteinExistence type="predicted"/>
<dbReference type="EMBL" id="JADCNM010000012">
    <property type="protein sequence ID" value="KAG0460162.1"/>
    <property type="molecule type" value="Genomic_DNA"/>
</dbReference>
<protein>
    <submittedName>
        <fullName evidence="2">Uncharacterized protein</fullName>
    </submittedName>
</protein>
<feature type="compositionally biased region" description="Polar residues" evidence="1">
    <location>
        <begin position="39"/>
        <end position="49"/>
    </location>
</feature>
<dbReference type="Proteomes" id="UP000639772">
    <property type="component" value="Chromosome 12"/>
</dbReference>
<sequence length="109" mass="12496">MARPNSESAAFHSSIALLQERFKQLQRAKEMREEREQIRATNDAAQRSPTACDDRQHQPPEWFVHPDLIHPSRPLTTGSSFSHRPHEYCTDLEAYNGDGEAEIDTSLHL</sequence>
<evidence type="ECO:0000313" key="2">
    <source>
        <dbReference type="EMBL" id="KAG0458431.1"/>
    </source>
</evidence>
<dbReference type="AlphaFoldDB" id="A0A835PU29"/>
<evidence type="ECO:0000313" key="6">
    <source>
        <dbReference type="Proteomes" id="UP000639772"/>
    </source>
</evidence>
<dbReference type="PANTHER" id="PTHR34570">
    <property type="entry name" value="OS03G0593100 PROTEIN"/>
    <property type="match status" value="1"/>
</dbReference>
<comment type="caution">
    <text evidence="2">The sequence shown here is derived from an EMBL/GenBank/DDBJ whole genome shotgun (WGS) entry which is preliminary data.</text>
</comment>
<dbReference type="EMBL" id="JADCNM010000012">
    <property type="protein sequence ID" value="KAG0460136.1"/>
    <property type="molecule type" value="Genomic_DNA"/>
</dbReference>
<dbReference type="OrthoDB" id="671858at2759"/>